<reference evidence="2 3" key="1">
    <citation type="submission" date="2023-01" db="EMBL/GenBank/DDBJ databases">
        <title>Analysis of 21 Apiospora genomes using comparative genomics revels a genus with tremendous synthesis potential of carbohydrate active enzymes and secondary metabolites.</title>
        <authorList>
            <person name="Sorensen T."/>
        </authorList>
    </citation>
    <scope>NUCLEOTIDE SEQUENCE [LARGE SCALE GENOMIC DNA]</scope>
    <source>
        <strain evidence="2 3">CBS 135458</strain>
    </source>
</reference>
<proteinExistence type="predicted"/>
<evidence type="ECO:0000313" key="2">
    <source>
        <dbReference type="EMBL" id="KAK8054503.1"/>
    </source>
</evidence>
<feature type="compositionally biased region" description="Basic and acidic residues" evidence="1">
    <location>
        <begin position="1"/>
        <end position="28"/>
    </location>
</feature>
<gene>
    <name evidence="2" type="ORF">PG994_009570</name>
</gene>
<sequence>MSRKDDKHRSGGGDGKDEPSTLARRGDEYTDNQMPSDDLDEQLMRVDKNGAQSLMSREETKTKWPQVPYPPRQTRPGLPWRRPILKDPQVRRRLGQTRPGSP</sequence>
<keyword evidence="3" id="KW-1185">Reference proteome</keyword>
<comment type="caution">
    <text evidence="2">The sequence shown here is derived from an EMBL/GenBank/DDBJ whole genome shotgun (WGS) entry which is preliminary data.</text>
</comment>
<dbReference type="EMBL" id="JAQQWL010000010">
    <property type="protein sequence ID" value="KAK8054503.1"/>
    <property type="molecule type" value="Genomic_DNA"/>
</dbReference>
<evidence type="ECO:0000256" key="1">
    <source>
        <dbReference type="SAM" id="MobiDB-lite"/>
    </source>
</evidence>
<name>A0ABR1U6J7_9PEZI</name>
<dbReference type="GeneID" id="92094042"/>
<accession>A0ABR1U6J7</accession>
<protein>
    <submittedName>
        <fullName evidence="2">Uncharacterized protein</fullName>
    </submittedName>
</protein>
<feature type="region of interest" description="Disordered" evidence="1">
    <location>
        <begin position="1"/>
        <end position="102"/>
    </location>
</feature>
<dbReference type="RefSeq" id="XP_066713149.1">
    <property type="nucleotide sequence ID" value="XM_066860979.1"/>
</dbReference>
<organism evidence="2 3">
    <name type="scientific">Apiospora phragmitis</name>
    <dbReference type="NCBI Taxonomy" id="2905665"/>
    <lineage>
        <taxon>Eukaryota</taxon>
        <taxon>Fungi</taxon>
        <taxon>Dikarya</taxon>
        <taxon>Ascomycota</taxon>
        <taxon>Pezizomycotina</taxon>
        <taxon>Sordariomycetes</taxon>
        <taxon>Xylariomycetidae</taxon>
        <taxon>Amphisphaeriales</taxon>
        <taxon>Apiosporaceae</taxon>
        <taxon>Apiospora</taxon>
    </lineage>
</organism>
<evidence type="ECO:0000313" key="3">
    <source>
        <dbReference type="Proteomes" id="UP001480595"/>
    </source>
</evidence>
<dbReference type="Proteomes" id="UP001480595">
    <property type="component" value="Unassembled WGS sequence"/>
</dbReference>